<keyword evidence="3" id="KW-1185">Reference proteome</keyword>
<name>A0ABV1RCR2_9ALTE</name>
<keyword evidence="1" id="KW-0472">Membrane</keyword>
<keyword evidence="1" id="KW-0812">Transmembrane</keyword>
<comment type="caution">
    <text evidence="2">The sequence shown here is derived from an EMBL/GenBank/DDBJ whole genome shotgun (WGS) entry which is preliminary data.</text>
</comment>
<accession>A0ABV1RCR2</accession>
<feature type="transmembrane region" description="Helical" evidence="1">
    <location>
        <begin position="86"/>
        <end position="105"/>
    </location>
</feature>
<feature type="transmembrane region" description="Helical" evidence="1">
    <location>
        <begin position="6"/>
        <end position="24"/>
    </location>
</feature>
<dbReference type="EMBL" id="JBELOE010000059">
    <property type="protein sequence ID" value="MER2490492.1"/>
    <property type="molecule type" value="Genomic_DNA"/>
</dbReference>
<feature type="transmembrane region" description="Helical" evidence="1">
    <location>
        <begin position="59"/>
        <end position="79"/>
    </location>
</feature>
<proteinExistence type="predicted"/>
<evidence type="ECO:0000313" key="2">
    <source>
        <dbReference type="EMBL" id="MER2490492.1"/>
    </source>
</evidence>
<reference evidence="2 3" key="1">
    <citation type="submission" date="2024-06" db="EMBL/GenBank/DDBJ databases">
        <authorList>
            <person name="Chen R.Y."/>
        </authorList>
    </citation>
    <scope>NUCLEOTIDE SEQUENCE [LARGE SCALE GENOMIC DNA]</scope>
    <source>
        <strain evidence="2 3">D2</strain>
    </source>
</reference>
<evidence type="ECO:0000313" key="3">
    <source>
        <dbReference type="Proteomes" id="UP001467690"/>
    </source>
</evidence>
<organism evidence="2 3">
    <name type="scientific">Catenovulum sediminis</name>
    <dbReference type="NCBI Taxonomy" id="1740262"/>
    <lineage>
        <taxon>Bacteria</taxon>
        <taxon>Pseudomonadati</taxon>
        <taxon>Pseudomonadota</taxon>
        <taxon>Gammaproteobacteria</taxon>
        <taxon>Alteromonadales</taxon>
        <taxon>Alteromonadaceae</taxon>
        <taxon>Catenovulum</taxon>
    </lineage>
</organism>
<evidence type="ECO:0000256" key="1">
    <source>
        <dbReference type="SAM" id="Phobius"/>
    </source>
</evidence>
<feature type="transmembrane region" description="Helical" evidence="1">
    <location>
        <begin position="31"/>
        <end position="53"/>
    </location>
</feature>
<gene>
    <name evidence="2" type="ORF">ABS311_01160</name>
</gene>
<dbReference type="Proteomes" id="UP001467690">
    <property type="component" value="Unassembled WGS sequence"/>
</dbReference>
<keyword evidence="1" id="KW-1133">Transmembrane helix</keyword>
<protein>
    <submittedName>
        <fullName evidence="2">Uncharacterized protein</fullName>
    </submittedName>
</protein>
<sequence length="114" mass="12743">MNNYTLAKYTVGLVTLALSLLLILNSNELKFYIVGAVGLISSGLFFVASNFSFNGCYRYAKYFLWVQFILFYLLVIYSLVGKSLSLGAFFLFLAAVSGYILHSTLKMLETDTDS</sequence>
<dbReference type="RefSeq" id="WP_350400281.1">
    <property type="nucleotide sequence ID" value="NZ_JBELOE010000059.1"/>
</dbReference>